<accession>A0AAV3Y6R4</accession>
<dbReference type="Proteomes" id="UP000735302">
    <property type="component" value="Unassembled WGS sequence"/>
</dbReference>
<proteinExistence type="predicted"/>
<sequence>MVTIPDSKGKSRIGLITLASYTKEVSFKQYGMGTKATFGKPFKHSWRPRMCRQSRTRPLAIGHKRWKLPDWAAEIIISGKLALKEQRTWKSEI</sequence>
<protein>
    <submittedName>
        <fullName evidence="1">Uncharacterized protein</fullName>
    </submittedName>
</protein>
<keyword evidence="2" id="KW-1185">Reference proteome</keyword>
<evidence type="ECO:0000313" key="2">
    <source>
        <dbReference type="Proteomes" id="UP000735302"/>
    </source>
</evidence>
<evidence type="ECO:0000313" key="1">
    <source>
        <dbReference type="EMBL" id="GFN77958.1"/>
    </source>
</evidence>
<dbReference type="EMBL" id="BLXT01000514">
    <property type="protein sequence ID" value="GFN77958.1"/>
    <property type="molecule type" value="Genomic_DNA"/>
</dbReference>
<reference evidence="1 2" key="1">
    <citation type="journal article" date="2021" name="Elife">
        <title>Chloroplast acquisition without the gene transfer in kleptoplastic sea slugs, Plakobranchus ocellatus.</title>
        <authorList>
            <person name="Maeda T."/>
            <person name="Takahashi S."/>
            <person name="Yoshida T."/>
            <person name="Shimamura S."/>
            <person name="Takaki Y."/>
            <person name="Nagai Y."/>
            <person name="Toyoda A."/>
            <person name="Suzuki Y."/>
            <person name="Arimoto A."/>
            <person name="Ishii H."/>
            <person name="Satoh N."/>
            <person name="Nishiyama T."/>
            <person name="Hasebe M."/>
            <person name="Maruyama T."/>
            <person name="Minagawa J."/>
            <person name="Obokata J."/>
            <person name="Shigenobu S."/>
        </authorList>
    </citation>
    <scope>NUCLEOTIDE SEQUENCE [LARGE SCALE GENOMIC DNA]</scope>
</reference>
<comment type="caution">
    <text evidence="1">The sequence shown here is derived from an EMBL/GenBank/DDBJ whole genome shotgun (WGS) entry which is preliminary data.</text>
</comment>
<dbReference type="AlphaFoldDB" id="A0AAV3Y6R4"/>
<name>A0AAV3Y6R4_9GAST</name>
<gene>
    <name evidence="1" type="ORF">PoB_000446400</name>
</gene>
<organism evidence="1 2">
    <name type="scientific">Plakobranchus ocellatus</name>
    <dbReference type="NCBI Taxonomy" id="259542"/>
    <lineage>
        <taxon>Eukaryota</taxon>
        <taxon>Metazoa</taxon>
        <taxon>Spiralia</taxon>
        <taxon>Lophotrochozoa</taxon>
        <taxon>Mollusca</taxon>
        <taxon>Gastropoda</taxon>
        <taxon>Heterobranchia</taxon>
        <taxon>Euthyneura</taxon>
        <taxon>Panpulmonata</taxon>
        <taxon>Sacoglossa</taxon>
        <taxon>Placobranchoidea</taxon>
        <taxon>Plakobranchidae</taxon>
        <taxon>Plakobranchus</taxon>
    </lineage>
</organism>